<dbReference type="Proteomes" id="UP000014028">
    <property type="component" value="Unassembled WGS sequence"/>
</dbReference>
<gene>
    <name evidence="1" type="ORF">IKC_06235</name>
</gene>
<organism evidence="1 2">
    <name type="scientific">Bacillus cereus VD184</name>
    <dbReference type="NCBI Taxonomy" id="1053242"/>
    <lineage>
        <taxon>Bacteria</taxon>
        <taxon>Bacillati</taxon>
        <taxon>Bacillota</taxon>
        <taxon>Bacilli</taxon>
        <taxon>Bacillales</taxon>
        <taxon>Bacillaceae</taxon>
        <taxon>Bacillus</taxon>
        <taxon>Bacillus cereus group</taxon>
    </lineage>
</organism>
<evidence type="ECO:0000313" key="1">
    <source>
        <dbReference type="EMBL" id="EOQ01458.1"/>
    </source>
</evidence>
<proteinExistence type="predicted"/>
<comment type="caution">
    <text evidence="1">The sequence shown here is derived from an EMBL/GenBank/DDBJ whole genome shotgun (WGS) entry which is preliminary data.</text>
</comment>
<reference evidence="1 2" key="1">
    <citation type="submission" date="2012-12" db="EMBL/GenBank/DDBJ databases">
        <title>The Genome Sequence of Bacillus cereus VD184.</title>
        <authorList>
            <consortium name="The Broad Institute Genome Sequencing Platform"/>
            <consortium name="The Broad Institute Genome Sequencing Center for Infectious Disease"/>
            <person name="Feldgarden M."/>
            <person name="Van der Auwera G.A."/>
            <person name="Mahillon J."/>
            <person name="Duprez V."/>
            <person name="Timmery S."/>
            <person name="Mattelet C."/>
            <person name="Dierick K."/>
            <person name="Sun M."/>
            <person name="Yu Z."/>
            <person name="Zhu L."/>
            <person name="Hu X."/>
            <person name="Shank E.B."/>
            <person name="Swiecicka I."/>
            <person name="Hansen B.M."/>
            <person name="Andrup L."/>
            <person name="Walker B."/>
            <person name="Young S.K."/>
            <person name="Zeng Q."/>
            <person name="Gargeya S."/>
            <person name="Fitzgerald M."/>
            <person name="Haas B."/>
            <person name="Abouelleil A."/>
            <person name="Alvarado L."/>
            <person name="Arachchi H.M."/>
            <person name="Berlin A.M."/>
            <person name="Chapman S.B."/>
            <person name="Dewar J."/>
            <person name="Goldberg J."/>
            <person name="Griggs A."/>
            <person name="Gujja S."/>
            <person name="Hansen M."/>
            <person name="Howarth C."/>
            <person name="Imamovic A."/>
            <person name="Larimer J."/>
            <person name="McCowan C."/>
            <person name="Murphy C."/>
            <person name="Neiman D."/>
            <person name="Pearson M."/>
            <person name="Priest M."/>
            <person name="Roberts A."/>
            <person name="Saif S."/>
            <person name="Shea T."/>
            <person name="Sisk P."/>
            <person name="Sykes S."/>
            <person name="Wortman J."/>
            <person name="Nusbaum C."/>
            <person name="Birren B."/>
        </authorList>
    </citation>
    <scope>NUCLEOTIDE SEQUENCE [LARGE SCALE GENOMIC DNA]</scope>
    <source>
        <strain evidence="1 2">VD184</strain>
    </source>
</reference>
<dbReference type="AlphaFoldDB" id="A0A9W5R0S5"/>
<sequence length="60" mass="6578">MKNNQENHVTAPAVTEAVEKTILGLTELIDVMKDQVSVNELDKLSTIVTAASELYKAFKS</sequence>
<accession>A0A9W5R0S5</accession>
<dbReference type="EMBL" id="AHFK01000108">
    <property type="protein sequence ID" value="EOQ01458.1"/>
    <property type="molecule type" value="Genomic_DNA"/>
</dbReference>
<name>A0A9W5R0S5_BACCE</name>
<evidence type="ECO:0000313" key="2">
    <source>
        <dbReference type="Proteomes" id="UP000014028"/>
    </source>
</evidence>
<protein>
    <submittedName>
        <fullName evidence="1">Uncharacterized protein</fullName>
    </submittedName>
</protein>
<dbReference type="RefSeq" id="WP_016123984.1">
    <property type="nucleotide sequence ID" value="NZ_KB976848.1"/>
</dbReference>